<comment type="caution">
    <text evidence="1">The sequence shown here is derived from an EMBL/GenBank/DDBJ whole genome shotgun (WGS) entry which is preliminary data.</text>
</comment>
<dbReference type="AlphaFoldDB" id="A0A2T2XCH9"/>
<evidence type="ECO:0000313" key="2">
    <source>
        <dbReference type="Proteomes" id="UP000242972"/>
    </source>
</evidence>
<dbReference type="EMBL" id="PXYW01000048">
    <property type="protein sequence ID" value="PSR32223.1"/>
    <property type="molecule type" value="Genomic_DNA"/>
</dbReference>
<reference evidence="1 2" key="1">
    <citation type="journal article" date="2014" name="BMC Genomics">
        <title>Comparison of environmental and isolate Sulfobacillus genomes reveals diverse carbon, sulfur, nitrogen, and hydrogen metabolisms.</title>
        <authorList>
            <person name="Justice N.B."/>
            <person name="Norman A."/>
            <person name="Brown C.T."/>
            <person name="Singh A."/>
            <person name="Thomas B.C."/>
            <person name="Banfield J.F."/>
        </authorList>
    </citation>
    <scope>NUCLEOTIDE SEQUENCE [LARGE SCALE GENOMIC DNA]</scope>
    <source>
        <strain evidence="1">AMDSBA4</strain>
    </source>
</reference>
<accession>A0A2T2XCH9</accession>
<proteinExistence type="predicted"/>
<gene>
    <name evidence="1" type="ORF">C7B46_15275</name>
</gene>
<evidence type="ECO:0000313" key="1">
    <source>
        <dbReference type="EMBL" id="PSR32223.1"/>
    </source>
</evidence>
<organism evidence="1 2">
    <name type="scientific">Sulfobacillus benefaciens</name>
    <dbReference type="NCBI Taxonomy" id="453960"/>
    <lineage>
        <taxon>Bacteria</taxon>
        <taxon>Bacillati</taxon>
        <taxon>Bacillota</taxon>
        <taxon>Clostridia</taxon>
        <taxon>Eubacteriales</taxon>
        <taxon>Clostridiales Family XVII. Incertae Sedis</taxon>
        <taxon>Sulfobacillus</taxon>
    </lineage>
</organism>
<sequence>MSTHDFMGGRDAKSRVVLALVQDHYVGVAEGLESLRILGTTPGVTLVVWSAPTTIPRDLQDRFAMAVGGCRFIDALPDDPETLSTYQGVYVPIASSGLAFALSEGDDRGSIERTVLLATFLGMSVAILSIGWEPNTNPWLRAGLGRAAMLWPDAWRMRSQRLRQLGMEILRTPDQVTVWALRALDGPRVVDAAMIDGYFRRGQREVLVGMYTVVTPSAYDRLREYGMTLKMSGEKKWRLDE</sequence>
<name>A0A2T2XCH9_9FIRM</name>
<protein>
    <submittedName>
        <fullName evidence="1">Uncharacterized protein</fullName>
    </submittedName>
</protein>
<dbReference type="Proteomes" id="UP000242972">
    <property type="component" value="Unassembled WGS sequence"/>
</dbReference>